<protein>
    <submittedName>
        <fullName evidence="2">Uncharacterized protein</fullName>
    </submittedName>
</protein>
<keyword evidence="1" id="KW-1133">Transmembrane helix</keyword>
<proteinExistence type="predicted"/>
<name>A0A0M0BUY2_9ARCH</name>
<dbReference type="Proteomes" id="UP000054016">
    <property type="component" value="Unassembled WGS sequence"/>
</dbReference>
<keyword evidence="1" id="KW-0812">Transmembrane</keyword>
<dbReference type="EMBL" id="LFWV01000010">
    <property type="protein sequence ID" value="KON32165.1"/>
    <property type="molecule type" value="Genomic_DNA"/>
</dbReference>
<sequence>MNPKRTLSKTIGLTQTTIGGAIMLFAFFIFYNIFDLQTALGFPIEAIGLYLWAFIIFGLLSVISGLFLFYEP</sequence>
<comment type="caution">
    <text evidence="2">The sequence shown here is derived from an EMBL/GenBank/DDBJ whole genome shotgun (WGS) entry which is preliminary data.</text>
</comment>
<evidence type="ECO:0000313" key="3">
    <source>
        <dbReference type="Proteomes" id="UP000054016"/>
    </source>
</evidence>
<keyword evidence="1" id="KW-0472">Membrane</keyword>
<accession>A0A0M0BUY2</accession>
<gene>
    <name evidence="2" type="ORF">AC478_01105</name>
</gene>
<feature type="transmembrane region" description="Helical" evidence="1">
    <location>
        <begin position="46"/>
        <end position="70"/>
    </location>
</feature>
<evidence type="ECO:0000256" key="1">
    <source>
        <dbReference type="SAM" id="Phobius"/>
    </source>
</evidence>
<evidence type="ECO:0000313" key="2">
    <source>
        <dbReference type="EMBL" id="KON32165.1"/>
    </source>
</evidence>
<feature type="transmembrane region" description="Helical" evidence="1">
    <location>
        <begin position="12"/>
        <end position="34"/>
    </location>
</feature>
<dbReference type="AlphaFoldDB" id="A0A0M0BUY2"/>
<organism evidence="2 3">
    <name type="scientific">miscellaneous Crenarchaeota group-1 archaeon SG8-32-3</name>
    <dbReference type="NCBI Taxonomy" id="1685125"/>
    <lineage>
        <taxon>Archaea</taxon>
        <taxon>Candidatus Bathyarchaeota</taxon>
        <taxon>MCG-1</taxon>
    </lineage>
</organism>
<reference evidence="3" key="1">
    <citation type="submission" date="2015-06" db="EMBL/GenBank/DDBJ databases">
        <title>New insights into the roles of widespread benthic archaea in carbon and nitrogen cycling.</title>
        <authorList>
            <person name="Lazar C.S."/>
            <person name="Baker B.J."/>
            <person name="Seitz K.W."/>
            <person name="Hyde A.S."/>
            <person name="Dick G.J."/>
            <person name="Hinrichs K.-U."/>
            <person name="Teske A.P."/>
        </authorList>
    </citation>
    <scope>NUCLEOTIDE SEQUENCE [LARGE SCALE GENOMIC DNA]</scope>
</reference>